<evidence type="ECO:0000256" key="4">
    <source>
        <dbReference type="RuleBase" id="RU003582"/>
    </source>
</evidence>
<dbReference type="InterPro" id="IPR037232">
    <property type="entry name" value="NADH_quin_OxRdtase_su_C/D-like"/>
</dbReference>
<keyword evidence="3" id="KW-0520">NAD</keyword>
<keyword evidence="2 3" id="KW-0813">Transport</keyword>
<gene>
    <name evidence="6" type="ORF">SAMN05421847_0057</name>
</gene>
<keyword evidence="3" id="KW-1278">Translocase</keyword>
<dbReference type="AlphaFoldDB" id="A0A1H5S671"/>
<dbReference type="GO" id="GO:0048038">
    <property type="term" value="F:quinone binding"/>
    <property type="evidence" value="ECO:0007669"/>
    <property type="project" value="UniProtKB-KW"/>
</dbReference>
<dbReference type="Pfam" id="PF00329">
    <property type="entry name" value="Complex1_30kDa"/>
    <property type="match status" value="1"/>
</dbReference>
<evidence type="ECO:0000313" key="6">
    <source>
        <dbReference type="EMBL" id="SEF46143.1"/>
    </source>
</evidence>
<dbReference type="InterPro" id="IPR001268">
    <property type="entry name" value="NADH_UbQ_OxRdtase_30kDa_su"/>
</dbReference>
<comment type="function">
    <text evidence="4">NDH-1 shuttles electrons from NADH, via FMN and iron-sulfur (Fe-S) centers, to quinones in the respiratory chain.</text>
</comment>
<evidence type="ECO:0000256" key="1">
    <source>
        <dbReference type="ARBA" id="ARBA00007569"/>
    </source>
</evidence>
<dbReference type="SUPFAM" id="SSF143243">
    <property type="entry name" value="Nqo5-like"/>
    <property type="match status" value="1"/>
</dbReference>
<organism evidence="6 7">
    <name type="scientific">Halpernia humi</name>
    <dbReference type="NCBI Taxonomy" id="493375"/>
    <lineage>
        <taxon>Bacteria</taxon>
        <taxon>Pseudomonadati</taxon>
        <taxon>Bacteroidota</taxon>
        <taxon>Flavobacteriia</taxon>
        <taxon>Flavobacteriales</taxon>
        <taxon>Weeksellaceae</taxon>
        <taxon>Chryseobacterium group</taxon>
        <taxon>Halpernia</taxon>
    </lineage>
</organism>
<keyword evidence="7" id="KW-1185">Reference proteome</keyword>
<dbReference type="PANTHER" id="PTHR10884:SF14">
    <property type="entry name" value="NADH DEHYDROGENASE [UBIQUINONE] IRON-SULFUR PROTEIN 3, MITOCHONDRIAL"/>
    <property type="match status" value="1"/>
</dbReference>
<dbReference type="InterPro" id="IPR020396">
    <property type="entry name" value="NADH_UbQ_OxRdtase_CS"/>
</dbReference>
<comment type="similarity">
    <text evidence="1 3">Belongs to the complex I 30 kDa subunit family.</text>
</comment>
<evidence type="ECO:0000256" key="2">
    <source>
        <dbReference type="ARBA" id="ARBA00022448"/>
    </source>
</evidence>
<evidence type="ECO:0000256" key="3">
    <source>
        <dbReference type="RuleBase" id="RU003456"/>
    </source>
</evidence>
<dbReference type="PANTHER" id="PTHR10884">
    <property type="entry name" value="NADH DEHYDROGENASE UBIQUINONE IRON-SULFUR PROTEIN 3"/>
    <property type="match status" value="1"/>
</dbReference>
<sequence length="166" mass="19699">MDMTNEFVLEAITREFPESVLLHSVPYGFLTLEVKKQDLKKIVHYLKDSSLAINFLTDICGIHYPEFPEKELGVIYHLHNMQTNFRIRLKVFMSREKNEVDTLTPLYAAANWMEREAYDFYGIKFKDHPDLRIILNDPEMGYHPMLKEYKLEDGTRTDKDDKMFGR</sequence>
<dbReference type="Proteomes" id="UP000236738">
    <property type="component" value="Unassembled WGS sequence"/>
</dbReference>
<protein>
    <recommendedName>
        <fullName evidence="4">NADH-quinone oxidoreductase</fullName>
        <ecNumber evidence="4">7.1.1.-</ecNumber>
    </recommendedName>
</protein>
<dbReference type="GO" id="GO:0008137">
    <property type="term" value="F:NADH dehydrogenase (ubiquinone) activity"/>
    <property type="evidence" value="ECO:0007669"/>
    <property type="project" value="InterPro"/>
</dbReference>
<dbReference type="EMBL" id="FNUS01000001">
    <property type="protein sequence ID" value="SEF46143.1"/>
    <property type="molecule type" value="Genomic_DNA"/>
</dbReference>
<dbReference type="GO" id="GO:0016651">
    <property type="term" value="F:oxidoreductase activity, acting on NAD(P)H"/>
    <property type="evidence" value="ECO:0007669"/>
    <property type="project" value="InterPro"/>
</dbReference>
<name>A0A1H5S671_9FLAO</name>
<feature type="domain" description="NADH:ubiquinone oxidoreductase 30kDa subunit" evidence="5">
    <location>
        <begin position="33"/>
        <end position="153"/>
    </location>
</feature>
<comment type="catalytic activity">
    <reaction evidence="4">
        <text>a quinone + NADH + 5 H(+)(in) = a quinol + NAD(+) + 4 H(+)(out)</text>
        <dbReference type="Rhea" id="RHEA:57888"/>
        <dbReference type="ChEBI" id="CHEBI:15378"/>
        <dbReference type="ChEBI" id="CHEBI:24646"/>
        <dbReference type="ChEBI" id="CHEBI:57540"/>
        <dbReference type="ChEBI" id="CHEBI:57945"/>
        <dbReference type="ChEBI" id="CHEBI:132124"/>
    </reaction>
</comment>
<dbReference type="EC" id="7.1.1.-" evidence="4"/>
<proteinExistence type="inferred from homology"/>
<keyword evidence="4" id="KW-0874">Quinone</keyword>
<reference evidence="7" key="1">
    <citation type="submission" date="2016-10" db="EMBL/GenBank/DDBJ databases">
        <authorList>
            <person name="Varghese N."/>
            <person name="Submissions S."/>
        </authorList>
    </citation>
    <scope>NUCLEOTIDE SEQUENCE [LARGE SCALE GENOMIC DNA]</scope>
    <source>
        <strain evidence="7">DSM 21580</strain>
    </source>
</reference>
<evidence type="ECO:0000259" key="5">
    <source>
        <dbReference type="Pfam" id="PF00329"/>
    </source>
</evidence>
<accession>A0A1H5S671</accession>
<dbReference type="Gene3D" id="3.30.460.80">
    <property type="entry name" value="NADH:ubiquinone oxidoreductase, 30kDa subunit"/>
    <property type="match status" value="1"/>
</dbReference>
<evidence type="ECO:0000313" key="7">
    <source>
        <dbReference type="Proteomes" id="UP000236738"/>
    </source>
</evidence>
<dbReference type="PROSITE" id="PS00542">
    <property type="entry name" value="COMPLEX1_30K"/>
    <property type="match status" value="1"/>
</dbReference>